<name>B8FK11_DESAL</name>
<keyword evidence="2" id="KW-1185">Reference proteome</keyword>
<organism evidence="1 2">
    <name type="scientific">Desulfatibacillum aliphaticivorans</name>
    <dbReference type="NCBI Taxonomy" id="218208"/>
    <lineage>
        <taxon>Bacteria</taxon>
        <taxon>Pseudomonadati</taxon>
        <taxon>Thermodesulfobacteriota</taxon>
        <taxon>Desulfobacteria</taxon>
        <taxon>Desulfobacterales</taxon>
        <taxon>Desulfatibacillaceae</taxon>
        <taxon>Desulfatibacillum</taxon>
    </lineage>
</organism>
<evidence type="ECO:0000313" key="2">
    <source>
        <dbReference type="Proteomes" id="UP000000739"/>
    </source>
</evidence>
<proteinExistence type="predicted"/>
<sequence>MKTNQQTKPSPCFKCKHHYLTWEKAFPYGCRAMGFKSRQSPWLKVKRETGRECLLFEPKNK</sequence>
<dbReference type="EMBL" id="CP001322">
    <property type="protein sequence ID" value="ACL02686.1"/>
    <property type="molecule type" value="Genomic_DNA"/>
</dbReference>
<evidence type="ECO:0008006" key="3">
    <source>
        <dbReference type="Google" id="ProtNLM"/>
    </source>
</evidence>
<dbReference type="eggNOG" id="ENOG5033AUC">
    <property type="taxonomic scope" value="Bacteria"/>
</dbReference>
<dbReference type="HOGENOM" id="CLU_197489_1_0_7"/>
<protein>
    <recommendedName>
        <fullName evidence="3">Uracil-DNA glycosylase</fullName>
    </recommendedName>
</protein>
<accession>B8FK11</accession>
<dbReference type="AlphaFoldDB" id="B8FK11"/>
<gene>
    <name evidence="1" type="ordered locus">Dalk_0983</name>
</gene>
<evidence type="ECO:0000313" key="1">
    <source>
        <dbReference type="EMBL" id="ACL02686.1"/>
    </source>
</evidence>
<dbReference type="KEGG" id="dal:Dalk_0983"/>
<reference evidence="1 2" key="1">
    <citation type="journal article" date="2012" name="Environ. Microbiol.">
        <title>The genome sequence of Desulfatibacillum alkenivorans AK-01: a blueprint for anaerobic alkane oxidation.</title>
        <authorList>
            <person name="Callaghan A.V."/>
            <person name="Morris B.E."/>
            <person name="Pereira I.A."/>
            <person name="McInerney M.J."/>
            <person name="Austin R.N."/>
            <person name="Groves J.T."/>
            <person name="Kukor J.J."/>
            <person name="Suflita J.M."/>
            <person name="Young L.Y."/>
            <person name="Zylstra G.J."/>
            <person name="Wawrik B."/>
        </authorList>
    </citation>
    <scope>NUCLEOTIDE SEQUENCE [LARGE SCALE GENOMIC DNA]</scope>
    <source>
        <strain evidence="1 2">AK-01</strain>
    </source>
</reference>
<dbReference type="Proteomes" id="UP000000739">
    <property type="component" value="Chromosome"/>
</dbReference>
<dbReference type="RefSeq" id="WP_012610124.1">
    <property type="nucleotide sequence ID" value="NC_011768.1"/>
</dbReference>